<dbReference type="PANTHER" id="PTHR30506:SF3">
    <property type="entry name" value="UPF0126 INNER MEMBRANE PROTEIN YADS-RELATED"/>
    <property type="match status" value="1"/>
</dbReference>
<feature type="transmembrane region" description="Helical" evidence="7">
    <location>
        <begin position="37"/>
        <end position="57"/>
    </location>
</feature>
<keyword evidence="3" id="KW-1003">Cell membrane</keyword>
<dbReference type="HOGENOM" id="CLU_064906_2_1_10"/>
<dbReference type="EMBL" id="CP003345">
    <property type="protein sequence ID" value="AFM05260.1"/>
    <property type="molecule type" value="Genomic_DNA"/>
</dbReference>
<evidence type="ECO:0000313" key="10">
    <source>
        <dbReference type="Proteomes" id="UP000006054"/>
    </source>
</evidence>
<dbReference type="RefSeq" id="WP_014798694.1">
    <property type="nucleotide sequence ID" value="NC_018018.1"/>
</dbReference>
<feature type="domain" description="Glycine transporter" evidence="8">
    <location>
        <begin position="97"/>
        <end position="169"/>
    </location>
</feature>
<organism evidence="9 10">
    <name type="scientific">Bernardetia litoralis (strain ATCC 23117 / DSM 6794 / NBRC 15988 / NCIMB 1366 / Fx l1 / Sio-4)</name>
    <name type="common">Flexibacter litoralis</name>
    <dbReference type="NCBI Taxonomy" id="880071"/>
    <lineage>
        <taxon>Bacteria</taxon>
        <taxon>Pseudomonadati</taxon>
        <taxon>Bacteroidota</taxon>
        <taxon>Cytophagia</taxon>
        <taxon>Cytophagales</taxon>
        <taxon>Bernardetiaceae</taxon>
        <taxon>Bernardetia</taxon>
    </lineage>
</organism>
<accession>I4AMS5</accession>
<dbReference type="GO" id="GO:0005886">
    <property type="term" value="C:plasma membrane"/>
    <property type="evidence" value="ECO:0007669"/>
    <property type="project" value="UniProtKB-SubCell"/>
</dbReference>
<keyword evidence="4 7" id="KW-0812">Transmembrane</keyword>
<keyword evidence="10" id="KW-1185">Reference proteome</keyword>
<evidence type="ECO:0000256" key="4">
    <source>
        <dbReference type="ARBA" id="ARBA00022692"/>
    </source>
</evidence>
<evidence type="ECO:0000256" key="2">
    <source>
        <dbReference type="ARBA" id="ARBA00008193"/>
    </source>
</evidence>
<evidence type="ECO:0000256" key="7">
    <source>
        <dbReference type="SAM" id="Phobius"/>
    </source>
</evidence>
<evidence type="ECO:0000256" key="1">
    <source>
        <dbReference type="ARBA" id="ARBA00004651"/>
    </source>
</evidence>
<gene>
    <name evidence="9" type="ordered locus">Fleli_2910</name>
</gene>
<evidence type="ECO:0000256" key="3">
    <source>
        <dbReference type="ARBA" id="ARBA00022475"/>
    </source>
</evidence>
<dbReference type="eggNOG" id="COG2860">
    <property type="taxonomic scope" value="Bacteria"/>
</dbReference>
<dbReference type="InterPro" id="IPR005115">
    <property type="entry name" value="Gly_transporter"/>
</dbReference>
<evidence type="ECO:0000256" key="6">
    <source>
        <dbReference type="ARBA" id="ARBA00023136"/>
    </source>
</evidence>
<dbReference type="AlphaFoldDB" id="I4AMS5"/>
<feature type="transmembrane region" description="Helical" evidence="7">
    <location>
        <begin position="91"/>
        <end position="111"/>
    </location>
</feature>
<feature type="transmembrane region" description="Helical" evidence="7">
    <location>
        <begin position="63"/>
        <end position="84"/>
    </location>
</feature>
<dbReference type="KEGG" id="fli:Fleli_2910"/>
<keyword evidence="6 7" id="KW-0472">Membrane</keyword>
<dbReference type="Proteomes" id="UP000006054">
    <property type="component" value="Chromosome"/>
</dbReference>
<sequence length="212" mass="23038" precursor="true">MENISQADFTILLDLFGTFAFAVSGIRLAAGKQMDWFGAYIIGLVTAIGGGTLRDLLLNVTPFWILDAKYFLTTGVALIATLLFKDKLFKLGSALFMFDAIGLGLFTIVGITKSIDAGLSIWVCIVMGTITGAVGGIIRDVLLNEVPLLFRKDIYALSCIAGGGVYFICDYFNLLTGLTEVIAALTVIIVRLIVVKFHIHLPRLQPLNNKKE</sequence>
<feature type="transmembrane region" description="Helical" evidence="7">
    <location>
        <begin position="154"/>
        <end position="175"/>
    </location>
</feature>
<protein>
    <submittedName>
        <fullName evidence="9">Putative membrane protein</fullName>
    </submittedName>
</protein>
<feature type="transmembrane region" description="Helical" evidence="7">
    <location>
        <begin position="117"/>
        <end position="142"/>
    </location>
</feature>
<reference evidence="10" key="1">
    <citation type="submission" date="2012-06" db="EMBL/GenBank/DDBJ databases">
        <title>The complete genome of Flexibacter litoralis DSM 6794.</title>
        <authorList>
            <person name="Lucas S."/>
            <person name="Copeland A."/>
            <person name="Lapidus A."/>
            <person name="Glavina del Rio T."/>
            <person name="Dalin E."/>
            <person name="Tice H."/>
            <person name="Bruce D."/>
            <person name="Goodwin L."/>
            <person name="Pitluck S."/>
            <person name="Peters L."/>
            <person name="Ovchinnikova G."/>
            <person name="Lu M."/>
            <person name="Kyrpides N."/>
            <person name="Mavromatis K."/>
            <person name="Ivanova N."/>
            <person name="Brettin T."/>
            <person name="Detter J.C."/>
            <person name="Han C."/>
            <person name="Larimer F."/>
            <person name="Land M."/>
            <person name="Hauser L."/>
            <person name="Markowitz V."/>
            <person name="Cheng J.-F."/>
            <person name="Hugenholtz P."/>
            <person name="Woyke T."/>
            <person name="Wu D."/>
            <person name="Spring S."/>
            <person name="Lang E."/>
            <person name="Kopitz M."/>
            <person name="Brambilla E."/>
            <person name="Klenk H.-P."/>
            <person name="Eisen J.A."/>
        </authorList>
    </citation>
    <scope>NUCLEOTIDE SEQUENCE [LARGE SCALE GENOMIC DNA]</scope>
    <source>
        <strain evidence="10">ATCC 23117 / DSM 6794 / NBRC 15988 / NCIMB 1366 / Sio-4</strain>
    </source>
</reference>
<name>I4AMS5_BERLS</name>
<feature type="transmembrane region" description="Helical" evidence="7">
    <location>
        <begin position="181"/>
        <end position="201"/>
    </location>
</feature>
<feature type="domain" description="Glycine transporter" evidence="8">
    <location>
        <begin position="12"/>
        <end position="84"/>
    </location>
</feature>
<evidence type="ECO:0000313" key="9">
    <source>
        <dbReference type="EMBL" id="AFM05260.1"/>
    </source>
</evidence>
<feature type="transmembrane region" description="Helical" evidence="7">
    <location>
        <begin position="12"/>
        <end position="30"/>
    </location>
</feature>
<evidence type="ECO:0000256" key="5">
    <source>
        <dbReference type="ARBA" id="ARBA00022989"/>
    </source>
</evidence>
<comment type="subcellular location">
    <subcellularLocation>
        <location evidence="1">Cell membrane</location>
        <topology evidence="1">Multi-pass membrane protein</topology>
    </subcellularLocation>
</comment>
<proteinExistence type="inferred from homology"/>
<dbReference type="OrthoDB" id="9791874at2"/>
<dbReference type="Pfam" id="PF03458">
    <property type="entry name" value="Gly_transporter"/>
    <property type="match status" value="2"/>
</dbReference>
<dbReference type="PANTHER" id="PTHR30506">
    <property type="entry name" value="INNER MEMBRANE PROTEIN"/>
    <property type="match status" value="1"/>
</dbReference>
<evidence type="ECO:0000259" key="8">
    <source>
        <dbReference type="Pfam" id="PF03458"/>
    </source>
</evidence>
<dbReference type="PATRIC" id="fig|880071.3.peg.2904"/>
<keyword evidence="5 7" id="KW-1133">Transmembrane helix</keyword>
<comment type="similarity">
    <text evidence="2">Belongs to the UPF0126 family.</text>
</comment>